<reference evidence="1" key="1">
    <citation type="submission" date="2021-04" db="EMBL/GenBank/DDBJ databases">
        <title>Draft genome sequence of Xylanibacillus composti strain K13.</title>
        <authorList>
            <person name="Uke A."/>
            <person name="Chhe C."/>
            <person name="Baramee S."/>
            <person name="Kosugi A."/>
        </authorList>
    </citation>
    <scope>NUCLEOTIDE SEQUENCE</scope>
    <source>
        <strain evidence="1">K13</strain>
    </source>
</reference>
<dbReference type="Proteomes" id="UP000677918">
    <property type="component" value="Unassembled WGS sequence"/>
</dbReference>
<evidence type="ECO:0000313" key="1">
    <source>
        <dbReference type="EMBL" id="GIQ69916.1"/>
    </source>
</evidence>
<evidence type="ECO:0000313" key="2">
    <source>
        <dbReference type="Proteomes" id="UP000677918"/>
    </source>
</evidence>
<comment type="caution">
    <text evidence="1">The sequence shown here is derived from an EMBL/GenBank/DDBJ whole genome shotgun (WGS) entry which is preliminary data.</text>
</comment>
<keyword evidence="2" id="KW-1185">Reference proteome</keyword>
<sequence>MTVAADQATRLSVRTARLLHSAHAAFSAAIEQITGLTIYYFQRQQFKVKSKEELGPKELKAL</sequence>
<accession>A0A8J4H5I5</accession>
<name>A0A8J4H5I5_9BACL</name>
<organism evidence="1 2">
    <name type="scientific">Xylanibacillus composti</name>
    <dbReference type="NCBI Taxonomy" id="1572762"/>
    <lineage>
        <taxon>Bacteria</taxon>
        <taxon>Bacillati</taxon>
        <taxon>Bacillota</taxon>
        <taxon>Bacilli</taxon>
        <taxon>Bacillales</taxon>
        <taxon>Paenibacillaceae</taxon>
        <taxon>Xylanibacillus</taxon>
    </lineage>
</organism>
<dbReference type="AlphaFoldDB" id="A0A8J4H5I5"/>
<proteinExistence type="predicted"/>
<gene>
    <name evidence="1" type="ORF">XYCOK13_27400</name>
</gene>
<dbReference type="EMBL" id="BOVK01000037">
    <property type="protein sequence ID" value="GIQ69916.1"/>
    <property type="molecule type" value="Genomic_DNA"/>
</dbReference>
<protein>
    <submittedName>
        <fullName evidence="1">Uncharacterized protein</fullName>
    </submittedName>
</protein>